<feature type="compositionally biased region" description="Basic and acidic residues" evidence="1">
    <location>
        <begin position="442"/>
        <end position="456"/>
    </location>
</feature>
<feature type="region of interest" description="Disordered" evidence="1">
    <location>
        <begin position="837"/>
        <end position="881"/>
    </location>
</feature>
<name>M2ZYI1_PSEFD</name>
<sequence length="1065" mass="117213">MDHRLHKEASGCLWGVRDQEYHSSGAGYPANTWCRMMQSTWCPNDSSPICHDERTPFRSIQTLLHSTAGLSPCHTPRKKKMHRDQRIDGMFTPSKPWAQISDAETQPQENSQSASMAKADSAFNGRADDVEYHPEDDTISDAERDEDIIDEEDDERGDRLIAFKYFVQKPSQDRKLPPRPRCRKPPPASTVAAPSLLFSPASSFYKPLPVGAAAMDHERLHRDFIALCSTSMACGYAFARCEPLPVGAAAGVHHAHHDSIRLYLREYPSTTVESWPLTQRWRDFIAHRHPIGKHDFMSAPDCIEIGKHAHSWLVKQEKAVIAVRSHDFIVVYGPSRPCEACFGSIPPPACRARPSYKRAPSNCSRLSIATDFQSPYASNHLRLSTTTHLQSPQPSNMTINFLPIFDSWCGENGARWYPCFMITKSRGTPATNDGHVQTGKTCKHDDFKNPPPKDERMRRNAAVSDAYEARDFQRLRHAIRHLLELVMCPSHKKDLESGKSKDEVREWVDKLAEMVLWRKPDDAVPKFDESIFGPGRRVSRKRKLSSDPSGSRDGPQWKIMRSDAKASPNADAGPDFSISNTNSANGLSSSNSAASNLDALFPDLFDTANLSNQSSSASSFSSGSLDPALLVNDNSSTRSTSASSFSSSSLDPALRGPVNSENQPYFTQNLRSKSAEPAPPNSPEASFTNSGSLEPAVHDHANHLSNSASPSHADVSQQAKSTGQASSSSDNFNAFDPVTSDPSVHAGVIDNLPVCSFCGRDAFQHHKPLCDFFQSQRTWVPLSGYCSSGRCAGGPRSFCNEDTCWDLWCENATHLRWCGTMHAYTCFRNPNMIPADDSTNSTSSADESLAQPSDSDSHTTATAPETEVPAAKGDSNSVCHGDSDVAQIADELWDEWVEIGGPEIMNEVTAGPNAAAPETEAPMAKDNSNSGWLGGDVGGVGADWRTGAWVGGVGAEWRNVWEEVGGVGTEWSNVREDIGGVDSEWRTLSDNGDRARWVGRSLRQNQSQERAERHRPHIPPKRQTIALRNDYTSIQLPFSLGTFITDLNTSHLDTSTAGWSVQEQE</sequence>
<reference evidence="2 3" key="1">
    <citation type="journal article" date="2012" name="PLoS Pathog.">
        <title>Diverse lifestyles and strategies of plant pathogenesis encoded in the genomes of eighteen Dothideomycetes fungi.</title>
        <authorList>
            <person name="Ohm R.A."/>
            <person name="Feau N."/>
            <person name="Henrissat B."/>
            <person name="Schoch C.L."/>
            <person name="Horwitz B.A."/>
            <person name="Barry K.W."/>
            <person name="Condon B.J."/>
            <person name="Copeland A.C."/>
            <person name="Dhillon B."/>
            <person name="Glaser F."/>
            <person name="Hesse C.N."/>
            <person name="Kosti I."/>
            <person name="LaButti K."/>
            <person name="Lindquist E.A."/>
            <person name="Lucas S."/>
            <person name="Salamov A.A."/>
            <person name="Bradshaw R.E."/>
            <person name="Ciuffetti L."/>
            <person name="Hamelin R.C."/>
            <person name="Kema G.H.J."/>
            <person name="Lawrence C."/>
            <person name="Scott J.A."/>
            <person name="Spatafora J.W."/>
            <person name="Turgeon B.G."/>
            <person name="de Wit P.J.G.M."/>
            <person name="Zhong S."/>
            <person name="Goodwin S.B."/>
            <person name="Grigoriev I.V."/>
        </authorList>
    </citation>
    <scope>NUCLEOTIDE SEQUENCE [LARGE SCALE GENOMIC DNA]</scope>
    <source>
        <strain evidence="2 3">CIRAD86</strain>
    </source>
</reference>
<dbReference type="OrthoDB" id="10494869at2759"/>
<feature type="region of interest" description="Disordered" evidence="1">
    <location>
        <begin position="430"/>
        <end position="456"/>
    </location>
</feature>
<feature type="compositionally biased region" description="Low complexity" evidence="1">
    <location>
        <begin position="635"/>
        <end position="649"/>
    </location>
</feature>
<dbReference type="AlphaFoldDB" id="M2ZYI1"/>
<proteinExistence type="predicted"/>
<dbReference type="HOGENOM" id="CLU_288563_0_0_1"/>
<feature type="region of interest" description="Disordered" evidence="1">
    <location>
        <begin position="125"/>
        <end position="154"/>
    </location>
</feature>
<feature type="region of interest" description="Disordered" evidence="1">
    <location>
        <begin position="631"/>
        <end position="736"/>
    </location>
</feature>
<feature type="compositionally biased region" description="Polar residues" evidence="1">
    <location>
        <begin position="703"/>
        <end position="732"/>
    </location>
</feature>
<dbReference type="EMBL" id="KB446567">
    <property type="protein sequence ID" value="EME77171.1"/>
    <property type="molecule type" value="Genomic_DNA"/>
</dbReference>
<feature type="compositionally biased region" description="Polar residues" evidence="1">
    <location>
        <begin position="659"/>
        <end position="671"/>
    </location>
</feature>
<gene>
    <name evidence="2" type="ORF">MYCFIDRAFT_180047</name>
</gene>
<dbReference type="RefSeq" id="XP_007932218.1">
    <property type="nucleotide sequence ID" value="XM_007934027.1"/>
</dbReference>
<feature type="compositionally biased region" description="Basic and acidic residues" evidence="1">
    <location>
        <begin position="126"/>
        <end position="136"/>
    </location>
</feature>
<protein>
    <submittedName>
        <fullName evidence="2">Uncharacterized protein</fullName>
    </submittedName>
</protein>
<feature type="region of interest" description="Disordered" evidence="1">
    <location>
        <begin position="68"/>
        <end position="95"/>
    </location>
</feature>
<feature type="compositionally biased region" description="Low complexity" evidence="1">
    <location>
        <begin position="837"/>
        <end position="848"/>
    </location>
</feature>
<dbReference type="GeneID" id="19334265"/>
<dbReference type="KEGG" id="pfj:MYCFIDRAFT_180047"/>
<feature type="compositionally biased region" description="Acidic residues" evidence="1">
    <location>
        <begin position="137"/>
        <end position="154"/>
    </location>
</feature>
<dbReference type="VEuPathDB" id="FungiDB:MYCFIDRAFT_180047"/>
<organism evidence="2 3">
    <name type="scientific">Pseudocercospora fijiensis (strain CIRAD86)</name>
    <name type="common">Black leaf streak disease fungus</name>
    <name type="synonym">Mycosphaerella fijiensis</name>
    <dbReference type="NCBI Taxonomy" id="383855"/>
    <lineage>
        <taxon>Eukaryota</taxon>
        <taxon>Fungi</taxon>
        <taxon>Dikarya</taxon>
        <taxon>Ascomycota</taxon>
        <taxon>Pezizomycotina</taxon>
        <taxon>Dothideomycetes</taxon>
        <taxon>Dothideomycetidae</taxon>
        <taxon>Mycosphaerellales</taxon>
        <taxon>Mycosphaerellaceae</taxon>
        <taxon>Pseudocercospora</taxon>
    </lineage>
</organism>
<feature type="compositionally biased region" description="Polar residues" evidence="1">
    <location>
        <begin position="430"/>
        <end position="440"/>
    </location>
</feature>
<evidence type="ECO:0000313" key="3">
    <source>
        <dbReference type="Proteomes" id="UP000016932"/>
    </source>
</evidence>
<evidence type="ECO:0000313" key="2">
    <source>
        <dbReference type="EMBL" id="EME77171.1"/>
    </source>
</evidence>
<dbReference type="Proteomes" id="UP000016932">
    <property type="component" value="Unassembled WGS sequence"/>
</dbReference>
<accession>M2ZYI1</accession>
<feature type="compositionally biased region" description="Low complexity" evidence="1">
    <location>
        <begin position="859"/>
        <end position="871"/>
    </location>
</feature>
<evidence type="ECO:0000256" key="1">
    <source>
        <dbReference type="SAM" id="MobiDB-lite"/>
    </source>
</evidence>
<feature type="region of interest" description="Disordered" evidence="1">
    <location>
        <begin position="171"/>
        <end position="190"/>
    </location>
</feature>
<feature type="region of interest" description="Disordered" evidence="1">
    <location>
        <begin position="527"/>
        <end position="578"/>
    </location>
</feature>
<keyword evidence="3" id="KW-1185">Reference proteome</keyword>